<keyword evidence="4" id="KW-1133">Transmembrane helix</keyword>
<accession>A0ABU9EBK2</accession>
<evidence type="ECO:0000256" key="5">
    <source>
        <dbReference type="ARBA" id="ARBA00023136"/>
    </source>
</evidence>
<keyword evidence="5" id="KW-0472">Membrane</keyword>
<dbReference type="PANTHER" id="PTHR37485">
    <property type="entry name" value="CELL DIVISION PROTEIN FTSB"/>
    <property type="match status" value="1"/>
</dbReference>
<dbReference type="EMBL" id="JBBHLI010000009">
    <property type="protein sequence ID" value="MEK9502108.1"/>
    <property type="molecule type" value="Genomic_DNA"/>
</dbReference>
<organism evidence="9 10">
    <name type="scientific">Gaopeijia maritima</name>
    <dbReference type="NCBI Taxonomy" id="3119007"/>
    <lineage>
        <taxon>Bacteria</taxon>
        <taxon>Pseudomonadati</taxon>
        <taxon>Gemmatimonadota</taxon>
        <taxon>Longimicrobiia</taxon>
        <taxon>Gaopeijiales</taxon>
        <taxon>Gaopeijiaceae</taxon>
        <taxon>Gaopeijia</taxon>
    </lineage>
</organism>
<evidence type="ECO:0000313" key="9">
    <source>
        <dbReference type="EMBL" id="MEK9502108.1"/>
    </source>
</evidence>
<keyword evidence="10" id="KW-1185">Reference proteome</keyword>
<gene>
    <name evidence="9" type="ORF">WI372_14040</name>
</gene>
<name>A0ABU9EBK2_9BACT</name>
<reference evidence="9 10" key="1">
    <citation type="submission" date="2024-02" db="EMBL/GenBank/DDBJ databases">
        <title>A novel Gemmatimonadota bacterium.</title>
        <authorList>
            <person name="Du Z.-J."/>
            <person name="Ye Y.-Q."/>
        </authorList>
    </citation>
    <scope>NUCLEOTIDE SEQUENCE [LARGE SCALE GENOMIC DNA]</scope>
    <source>
        <strain evidence="9 10">DH-20</strain>
    </source>
</reference>
<dbReference type="InterPro" id="IPR007060">
    <property type="entry name" value="FtsL/DivIC"/>
</dbReference>
<keyword evidence="2" id="KW-0132">Cell division</keyword>
<evidence type="ECO:0000256" key="6">
    <source>
        <dbReference type="ARBA" id="ARBA00023306"/>
    </source>
</evidence>
<keyword evidence="3" id="KW-0812">Transmembrane</keyword>
<protein>
    <submittedName>
        <fullName evidence="9">Septum formation initiator family protein</fullName>
    </submittedName>
</protein>
<dbReference type="Proteomes" id="UP001484239">
    <property type="component" value="Unassembled WGS sequence"/>
</dbReference>
<evidence type="ECO:0000256" key="1">
    <source>
        <dbReference type="ARBA" id="ARBA00022475"/>
    </source>
</evidence>
<feature type="coiled-coil region" evidence="7">
    <location>
        <begin position="38"/>
        <end position="65"/>
    </location>
</feature>
<dbReference type="RefSeq" id="WP_405276709.1">
    <property type="nucleotide sequence ID" value="NZ_CP144380.1"/>
</dbReference>
<dbReference type="Pfam" id="PF04977">
    <property type="entry name" value="DivIC"/>
    <property type="match status" value="1"/>
</dbReference>
<keyword evidence="6" id="KW-0131">Cell cycle</keyword>
<proteinExistence type="predicted"/>
<evidence type="ECO:0000256" key="3">
    <source>
        <dbReference type="ARBA" id="ARBA00022692"/>
    </source>
</evidence>
<evidence type="ECO:0000256" key="7">
    <source>
        <dbReference type="SAM" id="Coils"/>
    </source>
</evidence>
<sequence length="103" mass="11247">MGRLSRTLFLGALGLAAYYALFGGRYSVFETRSAAGEMEVLQARLDSIEAVNAGLEARIDSLENDPATLERVAREEYGMVRPGERLYRTSQPDTTVEESGSAP</sequence>
<evidence type="ECO:0000313" key="10">
    <source>
        <dbReference type="Proteomes" id="UP001484239"/>
    </source>
</evidence>
<feature type="region of interest" description="Disordered" evidence="8">
    <location>
        <begin position="84"/>
        <end position="103"/>
    </location>
</feature>
<feature type="compositionally biased region" description="Polar residues" evidence="8">
    <location>
        <begin position="88"/>
        <end position="103"/>
    </location>
</feature>
<keyword evidence="1" id="KW-1003">Cell membrane</keyword>
<dbReference type="InterPro" id="IPR023081">
    <property type="entry name" value="Cell_div_FtsB"/>
</dbReference>
<comment type="caution">
    <text evidence="9">The sequence shown here is derived from an EMBL/GenBank/DDBJ whole genome shotgun (WGS) entry which is preliminary data.</text>
</comment>
<evidence type="ECO:0000256" key="2">
    <source>
        <dbReference type="ARBA" id="ARBA00022618"/>
    </source>
</evidence>
<keyword evidence="7" id="KW-0175">Coiled coil</keyword>
<evidence type="ECO:0000256" key="4">
    <source>
        <dbReference type="ARBA" id="ARBA00022989"/>
    </source>
</evidence>
<dbReference type="PANTHER" id="PTHR37485:SF1">
    <property type="entry name" value="CELL DIVISION PROTEIN FTSB"/>
    <property type="match status" value="1"/>
</dbReference>
<evidence type="ECO:0000256" key="8">
    <source>
        <dbReference type="SAM" id="MobiDB-lite"/>
    </source>
</evidence>